<protein>
    <submittedName>
        <fullName evidence="1">Uncharacterized protein AlNc14C31G2895</fullName>
    </submittedName>
</protein>
<dbReference type="EMBL" id="FR824076">
    <property type="protein sequence ID" value="CCA17194.1"/>
    <property type="molecule type" value="Genomic_DNA"/>
</dbReference>
<name>F0W7U2_9STRA</name>
<gene>
    <name evidence="1" type="primary">AlNc14C31G2895</name>
    <name evidence="1" type="ORF">ALNC14_033370</name>
</gene>
<evidence type="ECO:0000313" key="1">
    <source>
        <dbReference type="EMBL" id="CCA17194.1"/>
    </source>
</evidence>
<dbReference type="AlphaFoldDB" id="F0W7U2"/>
<accession>F0W7U2</accession>
<organism evidence="1">
    <name type="scientific">Albugo laibachii Nc14</name>
    <dbReference type="NCBI Taxonomy" id="890382"/>
    <lineage>
        <taxon>Eukaryota</taxon>
        <taxon>Sar</taxon>
        <taxon>Stramenopiles</taxon>
        <taxon>Oomycota</taxon>
        <taxon>Peronosporomycetes</taxon>
        <taxon>Albuginales</taxon>
        <taxon>Albuginaceae</taxon>
        <taxon>Albugo</taxon>
    </lineage>
</organism>
<dbReference type="HOGENOM" id="CLU_063152_0_0_1"/>
<sequence>MLDYTRAEMLSTALSLMTASLHHKGVGLDILYSPIHLSRVPESQRAVLGSFWYSILQQWNRLLRSPHNTSAHTHDRLQAPLWRHYKMFFGPSKRPLEHISKHSGFLYQRGLRSLSDFITQHDSFPTAKLLQARFPRPHFQRNRCRTARTNLIVRRFEEQGLLDGLLFYEPFFRNILLHLSNPGISETRTTRHTNQDLYKLLHRLPKEAISPVKALEVRAPHDWTQVWKCERQLDRDLLPIYFSLKFRLQDKGLNLRRKYRFHISAINCIFASRTVWTTILRPLAKHFRSPYQWSTVVYWNALDLNADACKKFGLHNIITVLNVIRCVSRTETISLALSGSKSAACNIHSHLKRLGNIVTRNDRLQGLSSDWTTDPEVMRNSHRF</sequence>
<proteinExistence type="predicted"/>
<reference evidence="1" key="1">
    <citation type="journal article" date="2011" name="PLoS Biol.">
        <title>Gene gain and loss during evolution of obligate parasitism in the white rust pathogen of Arabidopsis thaliana.</title>
        <authorList>
            <person name="Kemen E."/>
            <person name="Gardiner A."/>
            <person name="Schultz-Larsen T."/>
            <person name="Kemen A.C."/>
            <person name="Balmuth A.L."/>
            <person name="Robert-Seilaniantz A."/>
            <person name="Bailey K."/>
            <person name="Holub E."/>
            <person name="Studholme D.J."/>
            <person name="Maclean D."/>
            <person name="Jones J.D."/>
        </authorList>
    </citation>
    <scope>NUCLEOTIDE SEQUENCE</scope>
</reference>
<reference evidence="1" key="2">
    <citation type="submission" date="2011-02" db="EMBL/GenBank/DDBJ databases">
        <authorList>
            <person name="MacLean D."/>
        </authorList>
    </citation>
    <scope>NUCLEOTIDE SEQUENCE</scope>
</reference>